<proteinExistence type="predicted"/>
<name>A0A0F9QR64_9ZZZZ</name>
<sequence>MAKGKSLRAVRICHHRTPPTDNAECMEMLWSGGRACKRCWVECYRRGWEYRAVLADNQARVKERMLLLTRTKQ</sequence>
<evidence type="ECO:0000313" key="1">
    <source>
        <dbReference type="EMBL" id="KKN07728.1"/>
    </source>
</evidence>
<dbReference type="EMBL" id="LAZR01004536">
    <property type="protein sequence ID" value="KKN07728.1"/>
    <property type="molecule type" value="Genomic_DNA"/>
</dbReference>
<accession>A0A0F9QR64</accession>
<organism evidence="1">
    <name type="scientific">marine sediment metagenome</name>
    <dbReference type="NCBI Taxonomy" id="412755"/>
    <lineage>
        <taxon>unclassified sequences</taxon>
        <taxon>metagenomes</taxon>
        <taxon>ecological metagenomes</taxon>
    </lineage>
</organism>
<reference evidence="1" key="1">
    <citation type="journal article" date="2015" name="Nature">
        <title>Complex archaea that bridge the gap between prokaryotes and eukaryotes.</title>
        <authorList>
            <person name="Spang A."/>
            <person name="Saw J.H."/>
            <person name="Jorgensen S.L."/>
            <person name="Zaremba-Niedzwiedzka K."/>
            <person name="Martijn J."/>
            <person name="Lind A.E."/>
            <person name="van Eijk R."/>
            <person name="Schleper C."/>
            <person name="Guy L."/>
            <person name="Ettema T.J."/>
        </authorList>
    </citation>
    <scope>NUCLEOTIDE SEQUENCE</scope>
</reference>
<protein>
    <submittedName>
        <fullName evidence="1">Uncharacterized protein</fullName>
    </submittedName>
</protein>
<dbReference type="AlphaFoldDB" id="A0A0F9QR64"/>
<comment type="caution">
    <text evidence="1">The sequence shown here is derived from an EMBL/GenBank/DDBJ whole genome shotgun (WGS) entry which is preliminary data.</text>
</comment>
<gene>
    <name evidence="1" type="ORF">LCGC14_1064060</name>
</gene>